<comment type="caution">
    <text evidence="4">The sequence shown here is derived from an EMBL/GenBank/DDBJ whole genome shotgun (WGS) entry which is preliminary data.</text>
</comment>
<feature type="signal peptide" evidence="2">
    <location>
        <begin position="1"/>
        <end position="29"/>
    </location>
</feature>
<dbReference type="PRINTS" id="PR01171">
    <property type="entry name" value="BCTLIPOCALIN"/>
</dbReference>
<accession>A0ABT5RVI9</accession>
<dbReference type="InterPro" id="IPR047202">
    <property type="entry name" value="Lipocalin_Blc-like_dom"/>
</dbReference>
<dbReference type="PIRSF" id="PIRSF036893">
    <property type="entry name" value="Lipocalin_ApoD"/>
    <property type="match status" value="1"/>
</dbReference>
<dbReference type="PROSITE" id="PS51257">
    <property type="entry name" value="PROKAR_LIPOPROTEIN"/>
    <property type="match status" value="1"/>
</dbReference>
<dbReference type="PANTHER" id="PTHR10612:SF34">
    <property type="entry name" value="APOLIPOPROTEIN D"/>
    <property type="match status" value="1"/>
</dbReference>
<dbReference type="InterPro" id="IPR002446">
    <property type="entry name" value="Lipocalin_bac"/>
</dbReference>
<keyword evidence="2" id="KW-0472">Membrane</keyword>
<evidence type="ECO:0000259" key="3">
    <source>
        <dbReference type="Pfam" id="PF08212"/>
    </source>
</evidence>
<evidence type="ECO:0000313" key="5">
    <source>
        <dbReference type="Proteomes" id="UP001148932"/>
    </source>
</evidence>
<reference evidence="4" key="1">
    <citation type="submission" date="2022-10" db="EMBL/GenBank/DDBJ databases">
        <title>Description of microaerobic benzene degrading bacteria.</title>
        <authorList>
            <person name="Bedics A."/>
            <person name="Tancsics A."/>
            <person name="Banerjee S."/>
        </authorList>
    </citation>
    <scope>NUCLEOTIDE SEQUENCE</scope>
    <source>
        <strain evidence="4">D2M1</strain>
    </source>
</reference>
<dbReference type="InterPro" id="IPR012674">
    <property type="entry name" value="Calycin"/>
</dbReference>
<keyword evidence="2" id="KW-0449">Lipoprotein</keyword>
<organism evidence="4 5">
    <name type="scientific">Acidovorax benzenivorans</name>
    <dbReference type="NCBI Taxonomy" id="2987520"/>
    <lineage>
        <taxon>Bacteria</taxon>
        <taxon>Pseudomonadati</taxon>
        <taxon>Pseudomonadota</taxon>
        <taxon>Betaproteobacteria</taxon>
        <taxon>Burkholderiales</taxon>
        <taxon>Comamonadaceae</taxon>
        <taxon>Acidovorax</taxon>
    </lineage>
</organism>
<evidence type="ECO:0000313" key="4">
    <source>
        <dbReference type="EMBL" id="MDD2177702.1"/>
    </source>
</evidence>
<name>A0ABT5RVI9_9BURK</name>
<proteinExistence type="inferred from homology"/>
<keyword evidence="5" id="KW-1185">Reference proteome</keyword>
<keyword evidence="2" id="KW-0446">Lipid-binding</keyword>
<comment type="similarity">
    <text evidence="1 2">Belongs to the calycin superfamily. Lipocalin family.</text>
</comment>
<gene>
    <name evidence="4" type="ORF">OIN59_09665</name>
</gene>
<dbReference type="Proteomes" id="UP001148932">
    <property type="component" value="Unassembled WGS sequence"/>
</dbReference>
<dbReference type="SUPFAM" id="SSF50814">
    <property type="entry name" value="Lipocalins"/>
    <property type="match status" value="1"/>
</dbReference>
<dbReference type="InterPro" id="IPR022272">
    <property type="entry name" value="Lipocalin_CS"/>
</dbReference>
<dbReference type="EMBL" id="JAPCKI010000004">
    <property type="protein sequence ID" value="MDD2177702.1"/>
    <property type="molecule type" value="Genomic_DNA"/>
</dbReference>
<evidence type="ECO:0000256" key="2">
    <source>
        <dbReference type="PIRNR" id="PIRNR036893"/>
    </source>
</evidence>
<dbReference type="Gene3D" id="2.40.128.20">
    <property type="match status" value="1"/>
</dbReference>
<dbReference type="PANTHER" id="PTHR10612">
    <property type="entry name" value="APOLIPOPROTEIN D"/>
    <property type="match status" value="1"/>
</dbReference>
<evidence type="ECO:0000256" key="1">
    <source>
        <dbReference type="ARBA" id="ARBA00006889"/>
    </source>
</evidence>
<dbReference type="InterPro" id="IPR000566">
    <property type="entry name" value="Lipocln_cytosolic_FA-bd_dom"/>
</dbReference>
<feature type="chain" id="PRO_5045017762" description="Outer membrane lipoprotein Blc" evidence="2">
    <location>
        <begin position="30"/>
        <end position="198"/>
    </location>
</feature>
<keyword evidence="2" id="KW-0732">Signal</keyword>
<protein>
    <recommendedName>
        <fullName evidence="2">Outer membrane lipoprotein Blc</fullName>
    </recommendedName>
</protein>
<dbReference type="RefSeq" id="WP_274109622.1">
    <property type="nucleotide sequence ID" value="NZ_JAPCKI010000004.1"/>
</dbReference>
<dbReference type="PROSITE" id="PS00213">
    <property type="entry name" value="LIPOCALIN"/>
    <property type="match status" value="1"/>
</dbReference>
<dbReference type="InterPro" id="IPR022271">
    <property type="entry name" value="Lipocalin_ApoD"/>
</dbReference>
<comment type="subcellular location">
    <subcellularLocation>
        <location evidence="2">Cell outer membrane</location>
    </subcellularLocation>
</comment>
<comment type="function">
    <text evidence="2">Involved in the storage or transport of lipids necessary for membrane maintenance under stressful conditions. Displays a binding preference for lysophospholipids.</text>
</comment>
<dbReference type="Pfam" id="PF08212">
    <property type="entry name" value="Lipocalin_2"/>
    <property type="match status" value="1"/>
</dbReference>
<dbReference type="CDD" id="cd19438">
    <property type="entry name" value="lipocalin_Blc-like"/>
    <property type="match status" value="1"/>
</dbReference>
<keyword evidence="2" id="KW-0998">Cell outer membrane</keyword>
<comment type="subunit">
    <text evidence="2">Homodimer.</text>
</comment>
<sequence length="198" mass="22454">MRVHTMMPRRHSPWSLAVGAALMALLALTACSTPRTPEGIQAVTGFDVDRYTGHWHEVARIDHSFERGLTQTSATYRRNPNDTVKVVNRGYDPVRKEWKEAEGTARFVDAPTRAALKVSFFGPFYGGYNVVALDENYQWAMVVGSSKDYLWILSRTPTLPWHVREHLIERAQAMGIDVGRILWAPPADEQQARRTVMT</sequence>
<feature type="domain" description="Lipocalin/cytosolic fatty-acid binding" evidence="3">
    <location>
        <begin position="46"/>
        <end position="185"/>
    </location>
</feature>